<name>A0ABP9SE72_9ACTN</name>
<accession>A0ABP9SE72</accession>
<protein>
    <submittedName>
        <fullName evidence="2">Uncharacterized protein</fullName>
    </submittedName>
</protein>
<dbReference type="Proteomes" id="UP001501570">
    <property type="component" value="Unassembled WGS sequence"/>
</dbReference>
<organism evidence="2 3">
    <name type="scientific">Rugosimonospora acidiphila</name>
    <dbReference type="NCBI Taxonomy" id="556531"/>
    <lineage>
        <taxon>Bacteria</taxon>
        <taxon>Bacillati</taxon>
        <taxon>Actinomycetota</taxon>
        <taxon>Actinomycetes</taxon>
        <taxon>Micromonosporales</taxon>
        <taxon>Micromonosporaceae</taxon>
        <taxon>Rugosimonospora</taxon>
    </lineage>
</organism>
<sequence length="122" mass="12587">MWAPAPRTLFIDDTPGHVATAKSLGMAGHVHTSTSDTLARIQEFLLSGRIRPAPCEGSGIVRPLRLAAYSAVADFESTARGGRGAGALPVGVVRLRPATHPGCHSRGRGRGWGPAAGADPLS</sequence>
<gene>
    <name evidence="2" type="ORF">GCM10023322_57590</name>
</gene>
<comment type="caution">
    <text evidence="2">The sequence shown here is derived from an EMBL/GenBank/DDBJ whole genome shotgun (WGS) entry which is preliminary data.</text>
</comment>
<evidence type="ECO:0000256" key="1">
    <source>
        <dbReference type="SAM" id="MobiDB-lite"/>
    </source>
</evidence>
<feature type="region of interest" description="Disordered" evidence="1">
    <location>
        <begin position="99"/>
        <end position="122"/>
    </location>
</feature>
<proteinExistence type="predicted"/>
<keyword evidence="3" id="KW-1185">Reference proteome</keyword>
<reference evidence="3" key="1">
    <citation type="journal article" date="2019" name="Int. J. Syst. Evol. Microbiol.">
        <title>The Global Catalogue of Microorganisms (GCM) 10K type strain sequencing project: providing services to taxonomists for standard genome sequencing and annotation.</title>
        <authorList>
            <consortium name="The Broad Institute Genomics Platform"/>
            <consortium name="The Broad Institute Genome Sequencing Center for Infectious Disease"/>
            <person name="Wu L."/>
            <person name="Ma J."/>
        </authorList>
    </citation>
    <scope>NUCLEOTIDE SEQUENCE [LARGE SCALE GENOMIC DNA]</scope>
    <source>
        <strain evidence="3">JCM 18304</strain>
    </source>
</reference>
<evidence type="ECO:0000313" key="3">
    <source>
        <dbReference type="Proteomes" id="UP001501570"/>
    </source>
</evidence>
<dbReference type="EMBL" id="BAABJQ010000020">
    <property type="protein sequence ID" value="GAA5194077.1"/>
    <property type="molecule type" value="Genomic_DNA"/>
</dbReference>
<feature type="compositionally biased region" description="Low complexity" evidence="1">
    <location>
        <begin position="113"/>
        <end position="122"/>
    </location>
</feature>
<evidence type="ECO:0000313" key="2">
    <source>
        <dbReference type="EMBL" id="GAA5194077.1"/>
    </source>
</evidence>